<dbReference type="EMBL" id="CM042017">
    <property type="protein sequence ID" value="KAI3691433.1"/>
    <property type="molecule type" value="Genomic_DNA"/>
</dbReference>
<accession>A0ACB8Z1H1</accession>
<sequence>MTLQSGIEKLNQEIELTSKLSILSDILSNTCCALLIHSHTISFDPHLGNFDLVPKMKEITRLGKMKERTRAYSFRLDSRVVSERGVEKRLVNGDGGAADLFVGEVRRETIDRELGIAWSGRVDCVLTESRNHKFEDSISSEGITYLNPTIDANLLHFMGIIGRLEMDWSKLTGLRTECLGLHIFWQITESLRREGGKSIEVEVAVEPQLLPFENRLQPPP</sequence>
<reference evidence="1 2" key="2">
    <citation type="journal article" date="2022" name="Mol. Ecol. Resour.">
        <title>The genomes of chicory, endive, great burdock and yacon provide insights into Asteraceae paleo-polyploidization history and plant inulin production.</title>
        <authorList>
            <person name="Fan W."/>
            <person name="Wang S."/>
            <person name="Wang H."/>
            <person name="Wang A."/>
            <person name="Jiang F."/>
            <person name="Liu H."/>
            <person name="Zhao H."/>
            <person name="Xu D."/>
            <person name="Zhang Y."/>
        </authorList>
    </citation>
    <scope>NUCLEOTIDE SEQUENCE [LARGE SCALE GENOMIC DNA]</scope>
    <source>
        <strain evidence="2">cv. Punajuju</strain>
        <tissue evidence="1">Leaves</tissue>
    </source>
</reference>
<reference evidence="2" key="1">
    <citation type="journal article" date="2022" name="Mol. Ecol. Resour.">
        <title>The genomes of chicory, endive, great burdock and yacon provide insights into Asteraceae palaeo-polyploidization history and plant inulin production.</title>
        <authorList>
            <person name="Fan W."/>
            <person name="Wang S."/>
            <person name="Wang H."/>
            <person name="Wang A."/>
            <person name="Jiang F."/>
            <person name="Liu H."/>
            <person name="Zhao H."/>
            <person name="Xu D."/>
            <person name="Zhang Y."/>
        </authorList>
    </citation>
    <scope>NUCLEOTIDE SEQUENCE [LARGE SCALE GENOMIC DNA]</scope>
    <source>
        <strain evidence="2">cv. Punajuju</strain>
    </source>
</reference>
<evidence type="ECO:0000313" key="1">
    <source>
        <dbReference type="EMBL" id="KAI3691433.1"/>
    </source>
</evidence>
<protein>
    <submittedName>
        <fullName evidence="1">Uncharacterized protein</fullName>
    </submittedName>
</protein>
<keyword evidence="2" id="KW-1185">Reference proteome</keyword>
<organism evidence="1 2">
    <name type="scientific">Cichorium intybus</name>
    <name type="common">Chicory</name>
    <dbReference type="NCBI Taxonomy" id="13427"/>
    <lineage>
        <taxon>Eukaryota</taxon>
        <taxon>Viridiplantae</taxon>
        <taxon>Streptophyta</taxon>
        <taxon>Embryophyta</taxon>
        <taxon>Tracheophyta</taxon>
        <taxon>Spermatophyta</taxon>
        <taxon>Magnoliopsida</taxon>
        <taxon>eudicotyledons</taxon>
        <taxon>Gunneridae</taxon>
        <taxon>Pentapetalae</taxon>
        <taxon>asterids</taxon>
        <taxon>campanulids</taxon>
        <taxon>Asterales</taxon>
        <taxon>Asteraceae</taxon>
        <taxon>Cichorioideae</taxon>
        <taxon>Cichorieae</taxon>
        <taxon>Cichoriinae</taxon>
        <taxon>Cichorium</taxon>
    </lineage>
</organism>
<evidence type="ECO:0000313" key="2">
    <source>
        <dbReference type="Proteomes" id="UP001055811"/>
    </source>
</evidence>
<gene>
    <name evidence="1" type="ORF">L2E82_49792</name>
</gene>
<name>A0ACB8Z1H1_CICIN</name>
<comment type="caution">
    <text evidence="1">The sequence shown here is derived from an EMBL/GenBank/DDBJ whole genome shotgun (WGS) entry which is preliminary data.</text>
</comment>
<dbReference type="Proteomes" id="UP001055811">
    <property type="component" value="Linkage Group LG09"/>
</dbReference>
<proteinExistence type="predicted"/>